<dbReference type="PANTHER" id="PTHR44591">
    <property type="entry name" value="STRESS RESPONSE REGULATOR PROTEIN 1"/>
    <property type="match status" value="1"/>
</dbReference>
<keyword evidence="1" id="KW-0597">Phosphoprotein</keyword>
<organism evidence="3 4">
    <name type="scientific">Actomonas aquatica</name>
    <dbReference type="NCBI Taxonomy" id="2866162"/>
    <lineage>
        <taxon>Bacteria</taxon>
        <taxon>Pseudomonadati</taxon>
        <taxon>Verrucomicrobiota</taxon>
        <taxon>Opitutia</taxon>
        <taxon>Opitutales</taxon>
        <taxon>Opitutaceae</taxon>
        <taxon>Actomonas</taxon>
    </lineage>
</organism>
<protein>
    <submittedName>
        <fullName evidence="3">Response regulator</fullName>
    </submittedName>
</protein>
<evidence type="ECO:0000259" key="2">
    <source>
        <dbReference type="SMART" id="SM00448"/>
    </source>
</evidence>
<dbReference type="InterPro" id="IPR011006">
    <property type="entry name" value="CheY-like_superfamily"/>
</dbReference>
<sequence length="131" mass="14086">MSAAADNGAETSKPAILIVDDETALLDVMAARLADDYEVEIANSAAEADVQMGLQHFDVVLVDHLMPGELGLDFLMRVREHFPQTKRILVTGYLNPELISRAQTLAELSAYLIKPVNAQQLKAAVAGALAV</sequence>
<reference evidence="3 4" key="1">
    <citation type="submission" date="2021-08" db="EMBL/GenBank/DDBJ databases">
        <authorList>
            <person name="Zhang D."/>
            <person name="Zhang A."/>
            <person name="Wang L."/>
        </authorList>
    </citation>
    <scope>NUCLEOTIDE SEQUENCE [LARGE SCALE GENOMIC DNA]</scope>
    <source>
        <strain evidence="3 4">WL0086</strain>
    </source>
</reference>
<dbReference type="RefSeq" id="WP_221031750.1">
    <property type="nucleotide sequence ID" value="NZ_CP139781.1"/>
</dbReference>
<accession>A0ABZ1CAD2</accession>
<proteinExistence type="predicted"/>
<dbReference type="PANTHER" id="PTHR44591:SF3">
    <property type="entry name" value="RESPONSE REGULATORY DOMAIN-CONTAINING PROTEIN"/>
    <property type="match status" value="1"/>
</dbReference>
<dbReference type="Proteomes" id="UP000738431">
    <property type="component" value="Chromosome"/>
</dbReference>
<name>A0ABZ1CAD2_9BACT</name>
<gene>
    <name evidence="3" type="ORF">K1X11_004485</name>
</gene>
<dbReference type="SUPFAM" id="SSF52172">
    <property type="entry name" value="CheY-like"/>
    <property type="match status" value="1"/>
</dbReference>
<keyword evidence="4" id="KW-1185">Reference proteome</keyword>
<feature type="domain" description="Response regulatory" evidence="2">
    <location>
        <begin position="14"/>
        <end position="125"/>
    </location>
</feature>
<evidence type="ECO:0000313" key="3">
    <source>
        <dbReference type="EMBL" id="WRQ88649.1"/>
    </source>
</evidence>
<dbReference type="Gene3D" id="3.40.50.2300">
    <property type="match status" value="1"/>
</dbReference>
<dbReference type="EMBL" id="CP139781">
    <property type="protein sequence ID" value="WRQ88649.1"/>
    <property type="molecule type" value="Genomic_DNA"/>
</dbReference>
<reference evidence="3 4" key="2">
    <citation type="submission" date="2023-12" db="EMBL/GenBank/DDBJ databases">
        <title>Description of an unclassified Opitutus bacterium of Verrucomicrobiota.</title>
        <authorList>
            <person name="Zhang D.-F."/>
        </authorList>
    </citation>
    <scope>NUCLEOTIDE SEQUENCE [LARGE SCALE GENOMIC DNA]</scope>
    <source>
        <strain evidence="3 4">WL0086</strain>
    </source>
</reference>
<dbReference type="InterPro" id="IPR050595">
    <property type="entry name" value="Bact_response_regulator"/>
</dbReference>
<evidence type="ECO:0000313" key="4">
    <source>
        <dbReference type="Proteomes" id="UP000738431"/>
    </source>
</evidence>
<dbReference type="SMART" id="SM00448">
    <property type="entry name" value="REC"/>
    <property type="match status" value="1"/>
</dbReference>
<dbReference type="Pfam" id="PF00072">
    <property type="entry name" value="Response_reg"/>
    <property type="match status" value="1"/>
</dbReference>
<evidence type="ECO:0000256" key="1">
    <source>
        <dbReference type="ARBA" id="ARBA00022553"/>
    </source>
</evidence>
<dbReference type="InterPro" id="IPR001789">
    <property type="entry name" value="Sig_transdc_resp-reg_receiver"/>
</dbReference>